<name>A0A839UI40_9GAMM</name>
<protein>
    <submittedName>
        <fullName evidence="1">Uncharacterized protein</fullName>
    </submittedName>
</protein>
<organism evidence="1 2">
    <name type="scientific">Simiduia aestuariiviva</name>
    <dbReference type="NCBI Taxonomy" id="1510459"/>
    <lineage>
        <taxon>Bacteria</taxon>
        <taxon>Pseudomonadati</taxon>
        <taxon>Pseudomonadota</taxon>
        <taxon>Gammaproteobacteria</taxon>
        <taxon>Cellvibrionales</taxon>
        <taxon>Cellvibrionaceae</taxon>
        <taxon>Simiduia</taxon>
    </lineage>
</organism>
<accession>A0A839UI40</accession>
<dbReference type="AlphaFoldDB" id="A0A839UI40"/>
<reference evidence="1 2" key="1">
    <citation type="submission" date="2020-08" db="EMBL/GenBank/DDBJ databases">
        <title>Genomic Encyclopedia of Type Strains, Phase III (KMG-III): the genomes of soil and plant-associated and newly described type strains.</title>
        <authorList>
            <person name="Whitman W."/>
        </authorList>
    </citation>
    <scope>NUCLEOTIDE SEQUENCE [LARGE SCALE GENOMIC DNA]</scope>
    <source>
        <strain evidence="1 2">CECT 8571</strain>
    </source>
</reference>
<evidence type="ECO:0000313" key="1">
    <source>
        <dbReference type="EMBL" id="MBB3167714.1"/>
    </source>
</evidence>
<dbReference type="EMBL" id="JACHXZ010000001">
    <property type="protein sequence ID" value="MBB3167714.1"/>
    <property type="molecule type" value="Genomic_DNA"/>
</dbReference>
<keyword evidence="2" id="KW-1185">Reference proteome</keyword>
<comment type="caution">
    <text evidence="1">The sequence shown here is derived from an EMBL/GenBank/DDBJ whole genome shotgun (WGS) entry which is preliminary data.</text>
</comment>
<dbReference type="RefSeq" id="WP_183908666.1">
    <property type="nucleotide sequence ID" value="NZ_JACHXZ010000001.1"/>
</dbReference>
<sequence length="346" mass="38446">MWPFSSEKMPSAPTFNSVNSYSRDLDTLKLAFEAPRASGKIKQDNPGKLKVSIAADEYERLIDIEDSCPTLYKDIFRSSWNVKGAPFISPSIGEVGFTVRVIKVSSLGVNESLFNPDNFIDVIKRETEIVAASCTLEVPSENEFDFTDSRVPMYLDAVNCQWVEVSDNPALYSEVVKLRDSVHLCQWRMPIDDDKYLLLSGSIWRKVSNAGNYYRSHLRVPIKPFREVIAQVVQSVAFNFKGDAAEKIAEMAKSLEKNAPILAPSPEYVYLAKSVIKRSSCFGYAPPAGQSDVISSQEASDFIDELIKSRAVAGKVNCNGQVHYVGYHGDIGPVPLSFRKEVPPPA</sequence>
<evidence type="ECO:0000313" key="2">
    <source>
        <dbReference type="Proteomes" id="UP000559987"/>
    </source>
</evidence>
<gene>
    <name evidence="1" type="ORF">FHS30_000890</name>
</gene>
<dbReference type="Proteomes" id="UP000559987">
    <property type="component" value="Unassembled WGS sequence"/>
</dbReference>
<proteinExistence type="predicted"/>